<evidence type="ECO:0000256" key="4">
    <source>
        <dbReference type="ARBA" id="ARBA00022840"/>
    </source>
</evidence>
<protein>
    <submittedName>
        <fullName evidence="6">Aspartate--tRNA ligase 2, cytoplasmic-like</fullName>
    </submittedName>
</protein>
<dbReference type="GO" id="GO:0005829">
    <property type="term" value="C:cytosol"/>
    <property type="evidence" value="ECO:0007669"/>
    <property type="project" value="TreeGrafter"/>
</dbReference>
<evidence type="ECO:0000313" key="6">
    <source>
        <dbReference type="EMBL" id="KAJ6838402.1"/>
    </source>
</evidence>
<keyword evidence="1" id="KW-0963">Cytoplasm</keyword>
<keyword evidence="2 6" id="KW-0436">Ligase</keyword>
<reference evidence="6" key="2">
    <citation type="submission" date="2023-04" db="EMBL/GenBank/DDBJ databases">
        <authorList>
            <person name="Bruccoleri R.E."/>
            <person name="Oakeley E.J."/>
            <person name="Faust A.-M."/>
            <person name="Dessus-Babus S."/>
            <person name="Altorfer M."/>
            <person name="Burckhardt D."/>
            <person name="Oertli M."/>
            <person name="Naumann U."/>
            <person name="Petersen F."/>
            <person name="Wong J."/>
        </authorList>
    </citation>
    <scope>NUCLEOTIDE SEQUENCE</scope>
    <source>
        <strain evidence="6">GSM-AAB239-AS_SAM_17_03QT</strain>
        <tissue evidence="6">Leaf</tissue>
    </source>
</reference>
<dbReference type="GO" id="GO:0003723">
    <property type="term" value="F:RNA binding"/>
    <property type="evidence" value="ECO:0007669"/>
    <property type="project" value="TreeGrafter"/>
</dbReference>
<comment type="caution">
    <text evidence="6">The sequence shown here is derived from an EMBL/GenBank/DDBJ whole genome shotgun (WGS) entry which is preliminary data.</text>
</comment>
<dbReference type="InterPro" id="IPR045864">
    <property type="entry name" value="aa-tRNA-synth_II/BPL/LPL"/>
</dbReference>
<feature type="domain" description="Aminoacyl-tRNA synthetase class II (D/K/N)" evidence="5">
    <location>
        <begin position="1"/>
        <end position="124"/>
    </location>
</feature>
<dbReference type="EMBL" id="JANAVB010010792">
    <property type="protein sequence ID" value="KAJ6838402.1"/>
    <property type="molecule type" value="Genomic_DNA"/>
</dbReference>
<dbReference type="GO" id="GO:0017101">
    <property type="term" value="C:aminoacyl-tRNA synthetase multienzyme complex"/>
    <property type="evidence" value="ECO:0007669"/>
    <property type="project" value="TreeGrafter"/>
</dbReference>
<dbReference type="InterPro" id="IPR004364">
    <property type="entry name" value="Aa-tRNA-synt_II"/>
</dbReference>
<keyword evidence="4" id="KW-0067">ATP-binding</keyword>
<evidence type="ECO:0000256" key="1">
    <source>
        <dbReference type="ARBA" id="ARBA00022490"/>
    </source>
</evidence>
<proteinExistence type="predicted"/>
<dbReference type="GO" id="GO:0004815">
    <property type="term" value="F:aspartate-tRNA ligase activity"/>
    <property type="evidence" value="ECO:0007669"/>
    <property type="project" value="InterPro"/>
</dbReference>
<dbReference type="SUPFAM" id="SSF55681">
    <property type="entry name" value="Class II aaRS and biotin synthetases"/>
    <property type="match status" value="1"/>
</dbReference>
<evidence type="ECO:0000256" key="2">
    <source>
        <dbReference type="ARBA" id="ARBA00022598"/>
    </source>
</evidence>
<keyword evidence="7" id="KW-1185">Reference proteome</keyword>
<dbReference type="AlphaFoldDB" id="A0AAX6HCB5"/>
<dbReference type="InterPro" id="IPR004523">
    <property type="entry name" value="Asp-tRNA_synthase_2"/>
</dbReference>
<keyword evidence="3" id="KW-0547">Nucleotide-binding</keyword>
<dbReference type="Gene3D" id="3.30.930.10">
    <property type="entry name" value="Bira Bifunctional Protein, Domain 2"/>
    <property type="match status" value="1"/>
</dbReference>
<evidence type="ECO:0000256" key="3">
    <source>
        <dbReference type="ARBA" id="ARBA00022741"/>
    </source>
</evidence>
<dbReference type="GO" id="GO:0005524">
    <property type="term" value="F:ATP binding"/>
    <property type="evidence" value="ECO:0007669"/>
    <property type="project" value="InterPro"/>
</dbReference>
<dbReference type="Pfam" id="PF00152">
    <property type="entry name" value="tRNA-synt_2"/>
    <property type="match status" value="1"/>
</dbReference>
<gene>
    <name evidence="6" type="ORF">M6B38_320600</name>
</gene>
<accession>A0AAX6HCB5</accession>
<sequence>MDIVDGLFVERFDHLNENCKKELEAINRQYPFEPLKYLRLTFGEGIQMLKEAGVDVDPLGEEIKLGRLVLEKYNTEFYILHRFPLAVRPFYTMPCYDDSRYSNSFDVFIRGEEIISGVKECTRPTS</sequence>
<organism evidence="6 7">
    <name type="scientific">Iris pallida</name>
    <name type="common">Sweet iris</name>
    <dbReference type="NCBI Taxonomy" id="29817"/>
    <lineage>
        <taxon>Eukaryota</taxon>
        <taxon>Viridiplantae</taxon>
        <taxon>Streptophyta</taxon>
        <taxon>Embryophyta</taxon>
        <taxon>Tracheophyta</taxon>
        <taxon>Spermatophyta</taxon>
        <taxon>Magnoliopsida</taxon>
        <taxon>Liliopsida</taxon>
        <taxon>Asparagales</taxon>
        <taxon>Iridaceae</taxon>
        <taxon>Iridoideae</taxon>
        <taxon>Irideae</taxon>
        <taxon>Iris</taxon>
    </lineage>
</organism>
<evidence type="ECO:0000313" key="7">
    <source>
        <dbReference type="Proteomes" id="UP001140949"/>
    </source>
</evidence>
<dbReference type="GO" id="GO:0006422">
    <property type="term" value="P:aspartyl-tRNA aminoacylation"/>
    <property type="evidence" value="ECO:0007669"/>
    <property type="project" value="InterPro"/>
</dbReference>
<name>A0AAX6HCB5_IRIPA</name>
<dbReference type="PANTHER" id="PTHR43450:SF1">
    <property type="entry name" value="ASPARTATE--TRNA LIGASE, CYTOPLASMIC"/>
    <property type="match status" value="1"/>
</dbReference>
<dbReference type="PANTHER" id="PTHR43450">
    <property type="entry name" value="ASPARTYL-TRNA SYNTHETASE"/>
    <property type="match status" value="1"/>
</dbReference>
<evidence type="ECO:0000259" key="5">
    <source>
        <dbReference type="Pfam" id="PF00152"/>
    </source>
</evidence>
<dbReference type="Proteomes" id="UP001140949">
    <property type="component" value="Unassembled WGS sequence"/>
</dbReference>
<reference evidence="6" key="1">
    <citation type="journal article" date="2023" name="GigaByte">
        <title>Genome assembly of the bearded iris, Iris pallida Lam.</title>
        <authorList>
            <person name="Bruccoleri R.E."/>
            <person name="Oakeley E.J."/>
            <person name="Faust A.M.E."/>
            <person name="Altorfer M."/>
            <person name="Dessus-Babus S."/>
            <person name="Burckhardt D."/>
            <person name="Oertli M."/>
            <person name="Naumann U."/>
            <person name="Petersen F."/>
            <person name="Wong J."/>
        </authorList>
    </citation>
    <scope>NUCLEOTIDE SEQUENCE</scope>
    <source>
        <strain evidence="6">GSM-AAB239-AS_SAM_17_03QT</strain>
    </source>
</reference>